<name>A0A8E5MDF8_USTVR</name>
<reference evidence="6" key="1">
    <citation type="submission" date="2020-03" db="EMBL/GenBank/DDBJ databases">
        <title>A mixture of massive structural variations and highly conserved coding sequences in Ustilaginoidea virens genome.</title>
        <authorList>
            <person name="Zhang K."/>
            <person name="Zhao Z."/>
            <person name="Zhang Z."/>
            <person name="Li Y."/>
            <person name="Hsiang T."/>
            <person name="Sun W."/>
        </authorList>
    </citation>
    <scope>NUCLEOTIDE SEQUENCE</scope>
    <source>
        <strain evidence="6">UV-8b</strain>
    </source>
</reference>
<keyword evidence="2" id="KW-0659">Purine metabolism</keyword>
<dbReference type="EMBL" id="CP072753">
    <property type="protein sequence ID" value="QUC16098.1"/>
    <property type="molecule type" value="Genomic_DNA"/>
</dbReference>
<evidence type="ECO:0000256" key="5">
    <source>
        <dbReference type="SAM" id="SignalP"/>
    </source>
</evidence>
<evidence type="ECO:0000256" key="3">
    <source>
        <dbReference type="ARBA" id="ARBA00023239"/>
    </source>
</evidence>
<accession>A0A8E5MDF8</accession>
<dbReference type="Pfam" id="PF04115">
    <property type="entry name" value="Ureidogly_lyase"/>
    <property type="match status" value="1"/>
</dbReference>
<dbReference type="KEGG" id="uvi:66061117"/>
<evidence type="ECO:0000256" key="2">
    <source>
        <dbReference type="ARBA" id="ARBA00022631"/>
    </source>
</evidence>
<feature type="signal peptide" evidence="5">
    <location>
        <begin position="1"/>
        <end position="19"/>
    </location>
</feature>
<dbReference type="Gene3D" id="2.60.120.480">
    <property type="entry name" value="Ureidoglycolate hydrolase"/>
    <property type="match status" value="1"/>
</dbReference>
<proteinExistence type="predicted"/>
<dbReference type="GO" id="GO:0006144">
    <property type="term" value="P:purine nucleobase metabolic process"/>
    <property type="evidence" value="ECO:0007669"/>
    <property type="project" value="UniProtKB-KW"/>
</dbReference>
<protein>
    <recommendedName>
        <fullName evidence="8">Ureidoglycolate hydrolase</fullName>
    </recommendedName>
</protein>
<dbReference type="GO" id="GO:0050385">
    <property type="term" value="F:ureidoglycolate lyase activity"/>
    <property type="evidence" value="ECO:0007669"/>
    <property type="project" value="UniProtKB-EC"/>
</dbReference>
<dbReference type="RefSeq" id="XP_042993771.1">
    <property type="nucleotide sequence ID" value="XM_043137837.1"/>
</dbReference>
<gene>
    <name evidence="6" type="ORF">UV8b_00339</name>
</gene>
<dbReference type="InterPro" id="IPR007247">
    <property type="entry name" value="Ureidogly_lyase"/>
</dbReference>
<dbReference type="GO" id="GO:0000256">
    <property type="term" value="P:allantoin catabolic process"/>
    <property type="evidence" value="ECO:0007669"/>
    <property type="project" value="InterPro"/>
</dbReference>
<dbReference type="AlphaFoldDB" id="A0A8E5MDF8"/>
<feature type="chain" id="PRO_5034360127" description="Ureidoglycolate hydrolase" evidence="5">
    <location>
        <begin position="20"/>
        <end position="277"/>
    </location>
</feature>
<dbReference type="PANTHER" id="PTHR21221">
    <property type="entry name" value="UREIDOGLYCOLATE HYDROLASE"/>
    <property type="match status" value="1"/>
</dbReference>
<keyword evidence="3" id="KW-0456">Lyase</keyword>
<dbReference type="SMR" id="A0A8E5MDF8"/>
<comment type="catalytic activity">
    <reaction evidence="4">
        <text>(S)-ureidoglycolate = urea + glyoxylate</text>
        <dbReference type="Rhea" id="RHEA:11304"/>
        <dbReference type="ChEBI" id="CHEBI:16199"/>
        <dbReference type="ChEBI" id="CHEBI:36655"/>
        <dbReference type="ChEBI" id="CHEBI:57296"/>
        <dbReference type="EC" id="4.3.2.3"/>
    </reaction>
</comment>
<dbReference type="InterPro" id="IPR047233">
    <property type="entry name" value="UAH_cupin"/>
</dbReference>
<keyword evidence="7" id="KW-1185">Reference proteome</keyword>
<evidence type="ECO:0000256" key="4">
    <source>
        <dbReference type="ARBA" id="ARBA00047684"/>
    </source>
</evidence>
<dbReference type="OrthoDB" id="10266039at2759"/>
<dbReference type="GeneID" id="66061117"/>
<evidence type="ECO:0000313" key="7">
    <source>
        <dbReference type="Proteomes" id="UP000027002"/>
    </source>
</evidence>
<dbReference type="CDD" id="cd20298">
    <property type="entry name" value="cupin_UAH"/>
    <property type="match status" value="1"/>
</dbReference>
<evidence type="ECO:0000256" key="1">
    <source>
        <dbReference type="ARBA" id="ARBA00011738"/>
    </source>
</evidence>
<dbReference type="PANTHER" id="PTHR21221:SF1">
    <property type="entry name" value="UREIDOGLYCOLATE LYASE"/>
    <property type="match status" value="1"/>
</dbReference>
<sequence length="277" mass="28853">MAFLLLLLLASSTTTTTTAAVPCRPHPPASSPVMPPPILPPIQLRHRSRIRPRPLTAEAFSPFGDVIHNPRPDVHPSALPPAGAAALLPPNAVAANQGSAIQYRHASRVRNLYAQAPGRAASPVVSLFVCAARAPRAACPLRVLERHPFTTQTFAPVRSSARAYLVVVAPSLPAGELDERFPAPPAGGGLPGRGLPDLPRLRAFVATDAQAVTYGAGTWHAPMVALGAAGTTLDFVVSQFASGEADEDCQVVEVEGVEVEGVEVAGDHGARQGVSKL</sequence>
<dbReference type="InterPro" id="IPR011051">
    <property type="entry name" value="RmlC_Cupin_sf"/>
</dbReference>
<evidence type="ECO:0008006" key="8">
    <source>
        <dbReference type="Google" id="ProtNLM"/>
    </source>
</evidence>
<dbReference type="GO" id="GO:0004848">
    <property type="term" value="F:ureidoglycolate hydrolase activity"/>
    <property type="evidence" value="ECO:0007669"/>
    <property type="project" value="InterPro"/>
</dbReference>
<evidence type="ECO:0000313" key="6">
    <source>
        <dbReference type="EMBL" id="QUC16098.1"/>
    </source>
</evidence>
<keyword evidence="5" id="KW-0732">Signal</keyword>
<dbReference type="SUPFAM" id="SSF51182">
    <property type="entry name" value="RmlC-like cupins"/>
    <property type="match status" value="1"/>
</dbReference>
<dbReference type="Proteomes" id="UP000027002">
    <property type="component" value="Chromosome 1"/>
</dbReference>
<dbReference type="InterPro" id="IPR024060">
    <property type="entry name" value="Ureidoglycolate_lyase_dom_sf"/>
</dbReference>
<comment type="subunit">
    <text evidence="1">Homodimer.</text>
</comment>
<organism evidence="6 7">
    <name type="scientific">Ustilaginoidea virens</name>
    <name type="common">Rice false smut fungus</name>
    <name type="synonym">Villosiclava virens</name>
    <dbReference type="NCBI Taxonomy" id="1159556"/>
    <lineage>
        <taxon>Eukaryota</taxon>
        <taxon>Fungi</taxon>
        <taxon>Dikarya</taxon>
        <taxon>Ascomycota</taxon>
        <taxon>Pezizomycotina</taxon>
        <taxon>Sordariomycetes</taxon>
        <taxon>Hypocreomycetidae</taxon>
        <taxon>Hypocreales</taxon>
        <taxon>Clavicipitaceae</taxon>
        <taxon>Ustilaginoidea</taxon>
    </lineage>
</organism>